<dbReference type="Proteomes" id="UP000811609">
    <property type="component" value="Chromosome 8"/>
</dbReference>
<dbReference type="EMBL" id="CM031816">
    <property type="protein sequence ID" value="KAG6645500.1"/>
    <property type="molecule type" value="Genomic_DNA"/>
</dbReference>
<accession>A0A8T1PYY3</accession>
<name>A0A8T1PYY3_CARIL</name>
<proteinExistence type="predicted"/>
<reference evidence="1" key="1">
    <citation type="submission" date="2020-12" db="EMBL/GenBank/DDBJ databases">
        <title>WGS assembly of Carya illinoinensis cv. Pawnee.</title>
        <authorList>
            <person name="Platts A."/>
            <person name="Shu S."/>
            <person name="Wright S."/>
            <person name="Barry K."/>
            <person name="Edger P."/>
            <person name="Pires J.C."/>
            <person name="Schmutz J."/>
        </authorList>
    </citation>
    <scope>NUCLEOTIDE SEQUENCE</scope>
    <source>
        <tissue evidence="1">Leaf</tissue>
    </source>
</reference>
<gene>
    <name evidence="1" type="ORF">CIPAW_08G126900</name>
</gene>
<evidence type="ECO:0000313" key="2">
    <source>
        <dbReference type="Proteomes" id="UP000811609"/>
    </source>
</evidence>
<organism evidence="1 2">
    <name type="scientific">Carya illinoinensis</name>
    <name type="common">Pecan</name>
    <dbReference type="NCBI Taxonomy" id="32201"/>
    <lineage>
        <taxon>Eukaryota</taxon>
        <taxon>Viridiplantae</taxon>
        <taxon>Streptophyta</taxon>
        <taxon>Embryophyta</taxon>
        <taxon>Tracheophyta</taxon>
        <taxon>Spermatophyta</taxon>
        <taxon>Magnoliopsida</taxon>
        <taxon>eudicotyledons</taxon>
        <taxon>Gunneridae</taxon>
        <taxon>Pentapetalae</taxon>
        <taxon>rosids</taxon>
        <taxon>fabids</taxon>
        <taxon>Fagales</taxon>
        <taxon>Juglandaceae</taxon>
        <taxon>Carya</taxon>
    </lineage>
</organism>
<protein>
    <submittedName>
        <fullName evidence="1">Uncharacterized protein</fullName>
    </submittedName>
</protein>
<dbReference type="AlphaFoldDB" id="A0A8T1PYY3"/>
<comment type="caution">
    <text evidence="1">The sequence shown here is derived from an EMBL/GenBank/DDBJ whole genome shotgun (WGS) entry which is preliminary data.</text>
</comment>
<keyword evidence="2" id="KW-1185">Reference proteome</keyword>
<evidence type="ECO:0000313" key="1">
    <source>
        <dbReference type="EMBL" id="KAG6645500.1"/>
    </source>
</evidence>
<sequence length="94" mass="10123">MGASSHIINLVRRNNLASALCLLTLHVLFLLVSKGILKRKCVVRPPSKIDAVTPDEIIANATNCLDLTVARSALYRNVFPIPPGPSTKSVAISF</sequence>